<accession>A0A1F7U039</accession>
<dbReference type="InterPro" id="IPR012902">
    <property type="entry name" value="N_methyl_site"/>
</dbReference>
<feature type="transmembrane region" description="Helical" evidence="1">
    <location>
        <begin position="15"/>
        <end position="35"/>
    </location>
</feature>
<proteinExistence type="predicted"/>
<keyword evidence="1" id="KW-1133">Transmembrane helix</keyword>
<dbReference type="SUPFAM" id="SSF54523">
    <property type="entry name" value="Pili subunits"/>
    <property type="match status" value="1"/>
</dbReference>
<dbReference type="Gene3D" id="3.30.700.10">
    <property type="entry name" value="Glycoprotein, Type 4 Pilin"/>
    <property type="match status" value="1"/>
</dbReference>
<dbReference type="AlphaFoldDB" id="A0A1F7U039"/>
<dbReference type="InterPro" id="IPR045584">
    <property type="entry name" value="Pilin-like"/>
</dbReference>
<comment type="caution">
    <text evidence="2">The sequence shown here is derived from an EMBL/GenBank/DDBJ whole genome shotgun (WGS) entry which is preliminary data.</text>
</comment>
<dbReference type="EMBL" id="MGDX01000009">
    <property type="protein sequence ID" value="OGL71649.1"/>
    <property type="molecule type" value="Genomic_DNA"/>
</dbReference>
<sequence length="166" mass="17673">MHNEAPKGLTLLEGMIFGGIIALLIFATGVMVSSARTRARDYKRLSDMTRIQAALELYFNDANAYPVTGDDAIVLGDTGARCLSAAGFQPSCASTGRVYLNPVPSQTSIGLKNSDLQVYAYQSDGESYVMSFVIERAIAEAQVEKGVVCAQPGRAFFTTTGSVCSP</sequence>
<gene>
    <name evidence="2" type="ORF">A3C17_02485</name>
</gene>
<dbReference type="PROSITE" id="PS00409">
    <property type="entry name" value="PROKAR_NTER_METHYL"/>
    <property type="match status" value="1"/>
</dbReference>
<name>A0A1F7U039_9BACT</name>
<organism evidence="2 3">
    <name type="scientific">Candidatus Uhrbacteria bacterium RIFCSPHIGHO2_02_FULL_53_13</name>
    <dbReference type="NCBI Taxonomy" id="1802389"/>
    <lineage>
        <taxon>Bacteria</taxon>
        <taxon>Candidatus Uhriibacteriota</taxon>
    </lineage>
</organism>
<evidence type="ECO:0008006" key="4">
    <source>
        <dbReference type="Google" id="ProtNLM"/>
    </source>
</evidence>
<evidence type="ECO:0000256" key="1">
    <source>
        <dbReference type="SAM" id="Phobius"/>
    </source>
</evidence>
<keyword evidence="1" id="KW-0812">Transmembrane</keyword>
<keyword evidence="1" id="KW-0472">Membrane</keyword>
<evidence type="ECO:0000313" key="2">
    <source>
        <dbReference type="EMBL" id="OGL71649.1"/>
    </source>
</evidence>
<dbReference type="STRING" id="1802389.A3C17_02485"/>
<dbReference type="Proteomes" id="UP000177097">
    <property type="component" value="Unassembled WGS sequence"/>
</dbReference>
<reference evidence="2 3" key="1">
    <citation type="journal article" date="2016" name="Nat. Commun.">
        <title>Thousands of microbial genomes shed light on interconnected biogeochemical processes in an aquifer system.</title>
        <authorList>
            <person name="Anantharaman K."/>
            <person name="Brown C.T."/>
            <person name="Hug L.A."/>
            <person name="Sharon I."/>
            <person name="Castelle C.J."/>
            <person name="Probst A.J."/>
            <person name="Thomas B.C."/>
            <person name="Singh A."/>
            <person name="Wilkins M.J."/>
            <person name="Karaoz U."/>
            <person name="Brodie E.L."/>
            <person name="Williams K.H."/>
            <person name="Hubbard S.S."/>
            <person name="Banfield J.F."/>
        </authorList>
    </citation>
    <scope>NUCLEOTIDE SEQUENCE [LARGE SCALE GENOMIC DNA]</scope>
</reference>
<protein>
    <recommendedName>
        <fullName evidence="4">Type II secretion system protein GspG C-terminal domain-containing protein</fullName>
    </recommendedName>
</protein>
<evidence type="ECO:0000313" key="3">
    <source>
        <dbReference type="Proteomes" id="UP000177097"/>
    </source>
</evidence>